<reference evidence="2" key="2">
    <citation type="submission" date="2021-08" db="EMBL/GenBank/DDBJ databases">
        <authorList>
            <person name="Tani A."/>
            <person name="Ola A."/>
            <person name="Ogura Y."/>
            <person name="Katsura K."/>
            <person name="Hayashi T."/>
        </authorList>
    </citation>
    <scope>NUCLEOTIDE SEQUENCE</scope>
    <source>
        <strain evidence="2">DSM 23632</strain>
    </source>
</reference>
<protein>
    <submittedName>
        <fullName evidence="2">Uncharacterized protein</fullName>
    </submittedName>
</protein>
<name>A0ABQ4TXE6_9HYPH</name>
<dbReference type="RefSeq" id="WP_238182486.1">
    <property type="nucleotide sequence ID" value="NZ_BPRB01000105.1"/>
</dbReference>
<feature type="region of interest" description="Disordered" evidence="1">
    <location>
        <begin position="41"/>
        <end position="82"/>
    </location>
</feature>
<evidence type="ECO:0000313" key="3">
    <source>
        <dbReference type="Proteomes" id="UP001055057"/>
    </source>
</evidence>
<sequence length="82" mass="8743">MPWYAVRPRDSADPRWPLPDRPQVVLKAAGPDEARATFERAYPSEPFGTPASPVPDAGPGSFRGDGDGLIVEETGEPPSPAD</sequence>
<comment type="caution">
    <text evidence="2">The sequence shown here is derived from an EMBL/GenBank/DDBJ whole genome shotgun (WGS) entry which is preliminary data.</text>
</comment>
<reference evidence="2" key="1">
    <citation type="journal article" date="2021" name="Front. Microbiol.">
        <title>Comprehensive Comparative Genomics and Phenotyping of Methylobacterium Species.</title>
        <authorList>
            <person name="Alessa O."/>
            <person name="Ogura Y."/>
            <person name="Fujitani Y."/>
            <person name="Takami H."/>
            <person name="Hayashi T."/>
            <person name="Sahin N."/>
            <person name="Tani A."/>
        </authorList>
    </citation>
    <scope>NUCLEOTIDE SEQUENCE</scope>
    <source>
        <strain evidence="2">DSM 23632</strain>
    </source>
</reference>
<organism evidence="2 3">
    <name type="scientific">Methylobacterium trifolii</name>
    <dbReference type="NCBI Taxonomy" id="1003092"/>
    <lineage>
        <taxon>Bacteria</taxon>
        <taxon>Pseudomonadati</taxon>
        <taxon>Pseudomonadota</taxon>
        <taxon>Alphaproteobacteria</taxon>
        <taxon>Hyphomicrobiales</taxon>
        <taxon>Methylobacteriaceae</taxon>
        <taxon>Methylobacterium</taxon>
    </lineage>
</organism>
<dbReference type="EMBL" id="BPRB01000105">
    <property type="protein sequence ID" value="GJE59935.1"/>
    <property type="molecule type" value="Genomic_DNA"/>
</dbReference>
<dbReference type="Proteomes" id="UP001055057">
    <property type="component" value="Unassembled WGS sequence"/>
</dbReference>
<evidence type="ECO:0000313" key="2">
    <source>
        <dbReference type="EMBL" id="GJE59935.1"/>
    </source>
</evidence>
<accession>A0ABQ4TXE6</accession>
<proteinExistence type="predicted"/>
<keyword evidence="3" id="KW-1185">Reference proteome</keyword>
<gene>
    <name evidence="2" type="ORF">MPOCJGCO_2042</name>
</gene>
<feature type="region of interest" description="Disordered" evidence="1">
    <location>
        <begin position="1"/>
        <end position="20"/>
    </location>
</feature>
<evidence type="ECO:0000256" key="1">
    <source>
        <dbReference type="SAM" id="MobiDB-lite"/>
    </source>
</evidence>